<evidence type="ECO:0000313" key="2">
    <source>
        <dbReference type="EMBL" id="CDS89093.1"/>
    </source>
</evidence>
<evidence type="ECO:0000259" key="1">
    <source>
        <dbReference type="PROSITE" id="PS51194"/>
    </source>
</evidence>
<dbReference type="EMBL" id="DAEPXK010000001">
    <property type="protein sequence ID" value="HBH1540674.1"/>
    <property type="molecule type" value="Genomic_DNA"/>
</dbReference>
<dbReference type="CDD" id="cd18785">
    <property type="entry name" value="SF2_C"/>
    <property type="match status" value="1"/>
</dbReference>
<sequence length="1175" mass="134885">MNCSELRDKTLDLVRKELLGPGSEDLCENIKYEIITDSPIERYSTGILYPLNNNIDVSNTSEYDGEDNVFTSDDTQNELDRAISMSNETLPSSMGMTFFLKKDAEVINFRVNYATYRNALYTDCHVKYTGDDFYSSNTINEYVELRGSFLYLKQKLTSEKVYNLLKKHDLLDNAEAKFVLYKLANQCPDDENKTGGYVRVPHENLIVSIDMDKNYIKKPISKDLDIVLSKRIYSNDFVSITCMLVNSQSGPKKYNNTIFQPELMVLAEDNNDLEFIDIFTAGSVNTFKKLDSEEISLDLLYRNKKTFATGHGVAIDQDIQNDALIKLCTEFIPHFEVPKLDFNVDELSDVSRELLSMKNLSDISDLSKDKKIYFLYKFVDAYDIWIDDLEEDSKDLSDVFKDVAYEHIKNCRDTKSRMLEGINLIKSNDEVYRAFSLMNRAILMQRCHSIHITDRLPGSNNLDYIDYSNDNSAWRPFQLAYILTCLSSIENPDSKHRDLVDLLWIPTGGGKTEAYLGLSAFTIFLRRIRNKENGNGTAIIMRYTLRLLAAQQFIRASILICACEIIRKENKSELGKKEISIGLWIGSDQTPNFNDEAEEMLNNLTGNNIKFRSSINSEYELDNLKSKYNKFQLLKCPWCGTKLVKEWDKTSKKAVGDWGYRIKSRPKKFYLCCPEEDCSFEDMLPIQVVDEEIYNNPPTLLFGTVDKFAMITWTTEVASLFALDDDNSNLSPELIIQDELHLISGPLGTMVGLYETALDAMCSYKGIKPKIIASTATIRKAQNQVKNLYNRNVAQFPPPGLTSSNSFFVKEMPLSKKRGRLYVGVIPSGKTQVTVEVRLMSALLQRLKMMENVELNLLDKYWTLVSYFNSIRELGKCSTLLNDDIKDNMERLCKRVSAHPYQSLRNLNEQRELTSRLTSTKINTTLDELSNTLTSNNLTVDTLLASNMISVGVDVDRLNLMVVVGQPKLTSEYIQASSRVGRSNEGLIFTLYNPTKTRDRSHYEQFFSYHQSFYKFVEPTSITPFSEPARERGMHAVLISMIRHILGLQANDLASRFSKNMDGVEDLKNFIIDRSIDIFRENNQNADDNIVNEFKSEISSELDIIMDLWHDKAQISDKDNLLHYYKRPSKFDNKIYNNLLIPYDKDVITNEKQTLNSMRNVDKQCTVEIIELEEN</sequence>
<dbReference type="EMBL" id="LK932525">
    <property type="protein sequence ID" value="CDS89093.1"/>
    <property type="molecule type" value="Genomic_DNA"/>
</dbReference>
<proteinExistence type="predicted"/>
<reference evidence="5" key="4">
    <citation type="submission" date="2021-06" db="EMBL/GenBank/DDBJ databases">
        <authorList>
            <consortium name="NCBI Pathogen Detection Project"/>
        </authorList>
    </citation>
    <scope>NUCLEOTIDE SEQUENCE</scope>
    <source>
        <strain evidence="5">HN1000</strain>
    </source>
</reference>
<dbReference type="PROSITE" id="PS51194">
    <property type="entry name" value="HELICASE_CTER"/>
    <property type="match status" value="1"/>
</dbReference>
<dbReference type="GO" id="GO:0004386">
    <property type="term" value="F:helicase activity"/>
    <property type="evidence" value="ECO:0007669"/>
    <property type="project" value="UniProtKB-KW"/>
</dbReference>
<dbReference type="SUPFAM" id="SSF52540">
    <property type="entry name" value="P-loop containing nucleoside triphosphate hydrolases"/>
    <property type="match status" value="2"/>
</dbReference>
<dbReference type="EMBL" id="LK932411">
    <property type="protein sequence ID" value="CDS89705.1"/>
    <property type="molecule type" value="Genomic_DNA"/>
</dbReference>
<organism evidence="2">
    <name type="scientific">Clostridioides difficile</name>
    <name type="common">Peptoclostridium difficile</name>
    <dbReference type="NCBI Taxonomy" id="1496"/>
    <lineage>
        <taxon>Bacteria</taxon>
        <taxon>Bacillati</taxon>
        <taxon>Bacillota</taxon>
        <taxon>Clostridia</taxon>
        <taxon>Peptostreptococcales</taxon>
        <taxon>Peptostreptococcaceae</taxon>
        <taxon>Clostridioides</taxon>
    </lineage>
</organism>
<dbReference type="Gene3D" id="3.40.50.300">
    <property type="entry name" value="P-loop containing nucleotide triphosphate hydrolases"/>
    <property type="match status" value="1"/>
</dbReference>
<dbReference type="KEGG" id="pdf:CD630DERM_31490"/>
<keyword evidence="2" id="KW-0067">ATP-binding</keyword>
<reference evidence="6 7" key="2">
    <citation type="submission" date="2017-02" db="EMBL/GenBank/DDBJ databases">
        <authorList>
            <consortium name="Pathogen Informatics"/>
        </authorList>
    </citation>
    <scope>NUCLEOTIDE SEQUENCE [LARGE SCALE GENOMIC DNA]</scope>
    <source>
        <strain evidence="6 7">VRECD0157</strain>
    </source>
</reference>
<evidence type="ECO:0000313" key="6">
    <source>
        <dbReference type="EMBL" id="SJS17400.1"/>
    </source>
</evidence>
<dbReference type="InterPro" id="IPR001650">
    <property type="entry name" value="Helicase_C-like"/>
</dbReference>
<keyword evidence="2" id="KW-0547">Nucleotide-binding</keyword>
<name>A0A031W9T3_CLODI</name>
<dbReference type="Proteomes" id="UP000878956">
    <property type="component" value="Unassembled WGS sequence"/>
</dbReference>
<dbReference type="SMART" id="SM00490">
    <property type="entry name" value="HELICc"/>
    <property type="match status" value="1"/>
</dbReference>
<dbReference type="InterPro" id="IPR027417">
    <property type="entry name" value="P-loop_NTPase"/>
</dbReference>
<keyword evidence="2" id="KW-0347">Helicase</keyword>
<protein>
    <submittedName>
        <fullName evidence="2 5">Helicase</fullName>
    </submittedName>
    <submittedName>
        <fullName evidence="6">Helicase conserved C-terminal domain</fullName>
    </submittedName>
</protein>
<evidence type="ECO:0000313" key="7">
    <source>
        <dbReference type="Proteomes" id="UP000189137"/>
    </source>
</evidence>
<reference evidence="5" key="3">
    <citation type="journal article" date="2018" name="Genome Biol.">
        <title>SKESA: strategic k-mer extension for scrupulous assemblies.</title>
        <authorList>
            <person name="Souvorov A."/>
            <person name="Agarwala R."/>
            <person name="Lipman D.J."/>
        </authorList>
    </citation>
    <scope>NUCLEOTIDE SEQUENCE</scope>
    <source>
        <strain evidence="5">HN1000</strain>
    </source>
</reference>
<accession>A0A031W9T3</accession>
<dbReference type="PATRIC" id="fig|1496.1373.peg.1722"/>
<gene>
    <name evidence="4" type="ORF">BN1095_1230021</name>
    <name evidence="2" type="ORF">BN1096_700337</name>
    <name evidence="3" type="ORF">BN1097_710335</name>
    <name evidence="5" type="ORF">KRM00_000122</name>
    <name evidence="6" type="ORF">SAMEA3375112_01432</name>
</gene>
<dbReference type="AlphaFoldDB" id="A0A031W9T3"/>
<dbReference type="EMBL" id="FUPS01000004">
    <property type="protein sequence ID" value="SJS17400.1"/>
    <property type="molecule type" value="Genomic_DNA"/>
</dbReference>
<reference evidence="2" key="1">
    <citation type="submission" date="2014-07" db="EMBL/GenBank/DDBJ databases">
        <authorList>
            <person name="Monot Marc"/>
        </authorList>
    </citation>
    <scope>NUCLEOTIDE SEQUENCE</scope>
    <source>
        <strain evidence="4">7032989</strain>
        <strain evidence="3">7032994</strain>
    </source>
</reference>
<evidence type="ECO:0000313" key="5">
    <source>
        <dbReference type="EMBL" id="HBH1540674.1"/>
    </source>
</evidence>
<evidence type="ECO:0000313" key="3">
    <source>
        <dbReference type="EMBL" id="CDS89705.1"/>
    </source>
</evidence>
<dbReference type="EMBL" id="LK932765">
    <property type="protein sequence ID" value="CDS92930.1"/>
    <property type="molecule type" value="Genomic_DNA"/>
</dbReference>
<dbReference type="RefSeq" id="WP_011861850.1">
    <property type="nucleotide sequence ID" value="NZ_AP031492.1"/>
</dbReference>
<dbReference type="Proteomes" id="UP000189137">
    <property type="component" value="Unassembled WGS sequence"/>
</dbReference>
<dbReference type="Pfam" id="PF00271">
    <property type="entry name" value="Helicase_C"/>
    <property type="match status" value="1"/>
</dbReference>
<keyword evidence="2" id="KW-0378">Hydrolase</keyword>
<evidence type="ECO:0000313" key="4">
    <source>
        <dbReference type="EMBL" id="CDS92930.1"/>
    </source>
</evidence>
<feature type="domain" description="Helicase C-terminal" evidence="1">
    <location>
        <begin position="854"/>
        <end position="1025"/>
    </location>
</feature>